<name>A0ACC0YGL5_9ROSI</name>
<accession>A0ACC0YGL5</accession>
<proteinExistence type="predicted"/>
<dbReference type="Proteomes" id="UP001163603">
    <property type="component" value="Chromosome 7"/>
</dbReference>
<reference evidence="2" key="1">
    <citation type="journal article" date="2023" name="G3 (Bethesda)">
        <title>Genome assembly and association tests identify interacting loci associated with vigor, precocity, and sex in interspecific pistachio rootstocks.</title>
        <authorList>
            <person name="Palmer W."/>
            <person name="Jacygrad E."/>
            <person name="Sagayaradj S."/>
            <person name="Cavanaugh K."/>
            <person name="Han R."/>
            <person name="Bertier L."/>
            <person name="Beede B."/>
            <person name="Kafkas S."/>
            <person name="Golino D."/>
            <person name="Preece J."/>
            <person name="Michelmore R."/>
        </authorList>
    </citation>
    <scope>NUCLEOTIDE SEQUENCE [LARGE SCALE GENOMIC DNA]</scope>
</reference>
<dbReference type="EMBL" id="CM047742">
    <property type="protein sequence ID" value="KAJ0035976.1"/>
    <property type="molecule type" value="Genomic_DNA"/>
</dbReference>
<evidence type="ECO:0000313" key="1">
    <source>
        <dbReference type="EMBL" id="KAJ0035976.1"/>
    </source>
</evidence>
<evidence type="ECO:0000313" key="2">
    <source>
        <dbReference type="Proteomes" id="UP001163603"/>
    </source>
</evidence>
<sequence>MFQSLSIRVSSSSSSPVKERQDVFPPSVPRIQKTHALNAVTVTPTISTSKGTEKNDRKIDEKDRSNIRPSSSTSVLRPRAVLSSPDNDAMIGNKNKIGANQSRVLRNHNFIQKRHVNAQCKVTPSTKSQTHTKLSNDAADNKSDLKGKKGSVTTAVAAQGRSLRSGKSSSVKT</sequence>
<gene>
    <name evidence="1" type="ORF">Pint_25155</name>
</gene>
<keyword evidence="2" id="KW-1185">Reference proteome</keyword>
<protein>
    <submittedName>
        <fullName evidence="1">Uncharacterized protein</fullName>
    </submittedName>
</protein>
<organism evidence="1 2">
    <name type="scientific">Pistacia integerrima</name>
    <dbReference type="NCBI Taxonomy" id="434235"/>
    <lineage>
        <taxon>Eukaryota</taxon>
        <taxon>Viridiplantae</taxon>
        <taxon>Streptophyta</taxon>
        <taxon>Embryophyta</taxon>
        <taxon>Tracheophyta</taxon>
        <taxon>Spermatophyta</taxon>
        <taxon>Magnoliopsida</taxon>
        <taxon>eudicotyledons</taxon>
        <taxon>Gunneridae</taxon>
        <taxon>Pentapetalae</taxon>
        <taxon>rosids</taxon>
        <taxon>malvids</taxon>
        <taxon>Sapindales</taxon>
        <taxon>Anacardiaceae</taxon>
        <taxon>Pistacia</taxon>
    </lineage>
</organism>
<comment type="caution">
    <text evidence="1">The sequence shown here is derived from an EMBL/GenBank/DDBJ whole genome shotgun (WGS) entry which is preliminary data.</text>
</comment>